<evidence type="ECO:0000313" key="1">
    <source>
        <dbReference type="EMBL" id="KAJ8638759.1"/>
    </source>
</evidence>
<organism evidence="1 2">
    <name type="scientific">Persea americana</name>
    <name type="common">Avocado</name>
    <dbReference type="NCBI Taxonomy" id="3435"/>
    <lineage>
        <taxon>Eukaryota</taxon>
        <taxon>Viridiplantae</taxon>
        <taxon>Streptophyta</taxon>
        <taxon>Embryophyta</taxon>
        <taxon>Tracheophyta</taxon>
        <taxon>Spermatophyta</taxon>
        <taxon>Magnoliopsida</taxon>
        <taxon>Magnoliidae</taxon>
        <taxon>Laurales</taxon>
        <taxon>Lauraceae</taxon>
        <taxon>Persea</taxon>
    </lineage>
</organism>
<protein>
    <submittedName>
        <fullName evidence="1">Uncharacterized protein</fullName>
    </submittedName>
</protein>
<gene>
    <name evidence="1" type="ORF">MRB53_013026</name>
</gene>
<dbReference type="Proteomes" id="UP001234297">
    <property type="component" value="Chromosome 3"/>
</dbReference>
<dbReference type="EMBL" id="CM056811">
    <property type="protein sequence ID" value="KAJ8638759.1"/>
    <property type="molecule type" value="Genomic_DNA"/>
</dbReference>
<evidence type="ECO:0000313" key="2">
    <source>
        <dbReference type="Proteomes" id="UP001234297"/>
    </source>
</evidence>
<accession>A0ACC2M0D0</accession>
<keyword evidence="2" id="KW-1185">Reference proteome</keyword>
<name>A0ACC2M0D0_PERAE</name>
<proteinExistence type="predicted"/>
<comment type="caution">
    <text evidence="1">The sequence shown here is derived from an EMBL/GenBank/DDBJ whole genome shotgun (WGS) entry which is preliminary data.</text>
</comment>
<reference evidence="1 2" key="1">
    <citation type="journal article" date="2022" name="Hortic Res">
        <title>A haplotype resolved chromosomal level avocado genome allows analysis of novel avocado genes.</title>
        <authorList>
            <person name="Nath O."/>
            <person name="Fletcher S.J."/>
            <person name="Hayward A."/>
            <person name="Shaw L.M."/>
            <person name="Masouleh A.K."/>
            <person name="Furtado A."/>
            <person name="Henry R.J."/>
            <person name="Mitter N."/>
        </authorList>
    </citation>
    <scope>NUCLEOTIDE SEQUENCE [LARGE SCALE GENOMIC DNA]</scope>
    <source>
        <strain evidence="2">cv. Hass</strain>
    </source>
</reference>
<sequence length="838" mass="92700">MASWREKEGEEDLGSLFEGMVLIDPFSSHDHTTATTSVAVAAEEEEEERGGGENDDNDDDEDGSSAPPHPSADSQQQQQRQQQQSEPLDENLFSDLTLAQALSSDPPDHNNHPLPLPKKNTTTPHGPTTTSTTSSSTTTSSSSSRKKKRGGFRIGYARDTPESPDTKLPHPPSPSNDDCDGEDAAAVKIHASTTTPSLPDSISDPIPNLYAPHESPPPTPVASSSPDIGIPSENKSTAQGDTSTSTDPPRKKTPLDSDTANDATDIDLQIKPSQQQEEEEQDDPSFSIEESLDTVRRRVSQKLERIRETASSLSTARKESVRRRRKASEDVNSASLSYKDMEKELEEACEAEDFERAERLSENLAAADKDKEAFIRALREAEAECTSVESKMREVLELQITTEEEGASMLEAFARDAADGADLILRNAEEFSSKGMEEWLSSTEALEIKKMELDIESHLINEARSGLKDSIEILIEDDRKEKELLIENRDALTDELDKLLVLVRLKEAEIAENNYKIEEVEKKIANVMSEFQTAQSSIDLKYDDLQRVCSQIEFESEALSLKKKEVDDFTSEMERKRSKLRELASVCANEAKACQELASLRKCLASSVLKSMQDKANLAETEERILEDVKMLRQLVSASRASLQELSSTRARIQQEVASFKQRIGFIDKRGPELEAEKKVAAAARNFKEAVRIAAEAKALGTEKEELRYKMEVAIFELDKVETEIKDTVNKLQESERLISSKEKEAAIAGCERLQLVATAAMAERTAALEMGDLEEADILLAEAEAANLEATKLQQAFEFELEEMGRKANYFISMALIANLAGKELAEMAASIRADAV</sequence>